<evidence type="ECO:0000256" key="1">
    <source>
        <dbReference type="SAM" id="Phobius"/>
    </source>
</evidence>
<protein>
    <submittedName>
        <fullName evidence="2">Uncharacterized protein</fullName>
    </submittedName>
</protein>
<keyword evidence="1" id="KW-1133">Transmembrane helix</keyword>
<feature type="transmembrane region" description="Helical" evidence="1">
    <location>
        <begin position="63"/>
        <end position="83"/>
    </location>
</feature>
<name>A0A645D5P7_9ZZZZ</name>
<comment type="caution">
    <text evidence="2">The sequence shown here is derived from an EMBL/GenBank/DDBJ whole genome shotgun (WGS) entry which is preliminary data.</text>
</comment>
<sequence>MKAWVWLVAVTALVEERVVAPGVPKVIAPEPVMVVKFIPLPAETEVTVPAGIFQDLFCDKSKVVPLMVIVLFAGTASVIPYPVKVVGREVREEKA</sequence>
<gene>
    <name evidence="2" type="ORF">SDC9_131906</name>
</gene>
<dbReference type="AlphaFoldDB" id="A0A645D5P7"/>
<organism evidence="2">
    <name type="scientific">bioreactor metagenome</name>
    <dbReference type="NCBI Taxonomy" id="1076179"/>
    <lineage>
        <taxon>unclassified sequences</taxon>
        <taxon>metagenomes</taxon>
        <taxon>ecological metagenomes</taxon>
    </lineage>
</organism>
<keyword evidence="1" id="KW-0812">Transmembrane</keyword>
<dbReference type="EMBL" id="VSSQ01033293">
    <property type="protein sequence ID" value="MPM84830.1"/>
    <property type="molecule type" value="Genomic_DNA"/>
</dbReference>
<reference evidence="2" key="1">
    <citation type="submission" date="2019-08" db="EMBL/GenBank/DDBJ databases">
        <authorList>
            <person name="Kucharzyk K."/>
            <person name="Murdoch R.W."/>
            <person name="Higgins S."/>
            <person name="Loffler F."/>
        </authorList>
    </citation>
    <scope>NUCLEOTIDE SEQUENCE</scope>
</reference>
<evidence type="ECO:0000313" key="2">
    <source>
        <dbReference type="EMBL" id="MPM84830.1"/>
    </source>
</evidence>
<accession>A0A645D5P7</accession>
<proteinExistence type="predicted"/>
<keyword evidence="1" id="KW-0472">Membrane</keyword>